<dbReference type="InterPro" id="IPR000210">
    <property type="entry name" value="BTB/POZ_dom"/>
</dbReference>
<reference evidence="2" key="3">
    <citation type="submission" date="2020-06" db="EMBL/GenBank/DDBJ databases">
        <authorList>
            <person name="Studholme D.J."/>
        </authorList>
    </citation>
    <scope>NUCLEOTIDE SEQUENCE</scope>
    <source>
        <strain evidence="2">NZFS 2646</strain>
        <strain evidence="3">NZFS 3630</strain>
    </source>
</reference>
<comment type="caution">
    <text evidence="5">The sequence shown here is derived from an EMBL/GenBank/DDBJ whole genome shotgun (WGS) entry which is preliminary data.</text>
</comment>
<organism evidence="5 6">
    <name type="scientific">Phytophthora kernoviae</name>
    <dbReference type="NCBI Taxonomy" id="325452"/>
    <lineage>
        <taxon>Eukaryota</taxon>
        <taxon>Sar</taxon>
        <taxon>Stramenopiles</taxon>
        <taxon>Oomycota</taxon>
        <taxon>Peronosporomycetes</taxon>
        <taxon>Peronosporales</taxon>
        <taxon>Peronosporaceae</taxon>
        <taxon>Phytophthora</taxon>
    </lineage>
</organism>
<sequence>MNRSVRPENVEFTVKAAEDLVLTGKERSIVRVAANNMYSCLMQKTQRFSSLFRHYSKHHGLPRESLDFFFTNRLDPEDSPESVHLQKVLQNEDYNDIILVRRRVAPSTLVVPNHNDEAYFATMRELYLNCAGSDITLEVGPDREIIHAHRLILTTRCEIFKAMFRPGAMRESEVGVVRIEDHSPEMVSKMLEFIYTNRVLDMAKLNSNQLIDLLTLSEQYLLLPLKHLCEVAAQDVLSVGNIGRFLCAAEKFNAAYLKEYCLAFFMDHTNEIIEDENFREEIEGCPSIALTILRASTRNVGSSIGEPVAKRRRLNMPFDDPDY</sequence>
<evidence type="ECO:0000313" key="6">
    <source>
        <dbReference type="Proteomes" id="UP000285624"/>
    </source>
</evidence>
<dbReference type="Proteomes" id="UP000285624">
    <property type="component" value="Unassembled WGS sequence"/>
</dbReference>
<dbReference type="SMART" id="SM00225">
    <property type="entry name" value="BTB"/>
    <property type="match status" value="1"/>
</dbReference>
<reference evidence="2" key="1">
    <citation type="journal article" date="2015" name="Genom Data">
        <title>Genome sequences of six Phytophthora species associated with forests in New Zealand.</title>
        <authorList>
            <person name="Studholme D.J."/>
            <person name="McDougal R.L."/>
            <person name="Sambles C."/>
            <person name="Hansen E."/>
            <person name="Hardy G."/>
            <person name="Grant M."/>
            <person name="Ganley R.J."/>
            <person name="Williams N.M."/>
        </authorList>
    </citation>
    <scope>NUCLEOTIDE SEQUENCE</scope>
    <source>
        <strain evidence="2">NZFS 2646</strain>
        <strain evidence="3">NZFS 3630</strain>
    </source>
</reference>
<proteinExistence type="predicted"/>
<dbReference type="AlphaFoldDB" id="A0A3R7J9L7"/>
<evidence type="ECO:0000313" key="4">
    <source>
        <dbReference type="EMBL" id="RLN38178.1"/>
    </source>
</evidence>
<dbReference type="Gene3D" id="3.10.20.90">
    <property type="entry name" value="Phosphatidylinositol 3-kinase Catalytic Subunit, Chain A, domain 1"/>
    <property type="match status" value="1"/>
</dbReference>
<feature type="domain" description="BTB" evidence="1">
    <location>
        <begin position="133"/>
        <end position="199"/>
    </location>
</feature>
<accession>A0A3R7J9L7</accession>
<evidence type="ECO:0000313" key="5">
    <source>
        <dbReference type="EMBL" id="RLN82437.1"/>
    </source>
</evidence>
<evidence type="ECO:0000259" key="1">
    <source>
        <dbReference type="PROSITE" id="PS50097"/>
    </source>
</evidence>
<evidence type="ECO:0000313" key="3">
    <source>
        <dbReference type="EMBL" id="KAG2525619.1"/>
    </source>
</evidence>
<gene>
    <name evidence="4" type="ORF">BBI17_002892</name>
    <name evidence="5" type="ORF">BBO99_00002900</name>
    <name evidence="2" type="ORF">JM16_002310</name>
    <name evidence="3" type="ORF">JM18_002376</name>
</gene>
<dbReference type="Pfam" id="PF00651">
    <property type="entry name" value="BTB"/>
    <property type="match status" value="1"/>
</dbReference>
<dbReference type="EMBL" id="MAYM02000484">
    <property type="protein sequence ID" value="RLN38178.1"/>
    <property type="molecule type" value="Genomic_DNA"/>
</dbReference>
<dbReference type="EMBL" id="JPWU03000120">
    <property type="protein sequence ID" value="KAG2525619.1"/>
    <property type="molecule type" value="Genomic_DNA"/>
</dbReference>
<protein>
    <recommendedName>
        <fullName evidence="1">BTB domain-containing protein</fullName>
    </recommendedName>
</protein>
<dbReference type="EMBL" id="JPWV03000129">
    <property type="protein sequence ID" value="KAG2523806.1"/>
    <property type="molecule type" value="Genomic_DNA"/>
</dbReference>
<reference evidence="6 7" key="2">
    <citation type="submission" date="2018-07" db="EMBL/GenBank/DDBJ databases">
        <title>Genome sequencing of oomycete isolates from Chile give support for New Zealand origin for Phytophthora kernoviae and make available the first Nothophytophthora sp. genome.</title>
        <authorList>
            <person name="Studholme D.J."/>
            <person name="Sanfuentes E."/>
            <person name="Panda P."/>
            <person name="Hill R."/>
            <person name="Sambles C."/>
            <person name="Grant M."/>
            <person name="Williams N.M."/>
            <person name="Mcdougal R.L."/>
        </authorList>
    </citation>
    <scope>NUCLEOTIDE SEQUENCE [LARGE SCALE GENOMIC DNA]</scope>
    <source>
        <strain evidence="4">Chile2</strain>
        <strain evidence="5">Chile4</strain>
    </source>
</reference>
<dbReference type="Proteomes" id="UP000785171">
    <property type="component" value="Unassembled WGS sequence"/>
</dbReference>
<keyword evidence="6" id="KW-1185">Reference proteome</keyword>
<dbReference type="EMBL" id="MBDN02000053">
    <property type="protein sequence ID" value="RLN82437.1"/>
    <property type="molecule type" value="Genomic_DNA"/>
</dbReference>
<dbReference type="SUPFAM" id="SSF54695">
    <property type="entry name" value="POZ domain"/>
    <property type="match status" value="1"/>
</dbReference>
<evidence type="ECO:0000313" key="2">
    <source>
        <dbReference type="EMBL" id="KAG2523806.1"/>
    </source>
</evidence>
<evidence type="ECO:0000313" key="7">
    <source>
        <dbReference type="Proteomes" id="UP000285883"/>
    </source>
</evidence>
<dbReference type="PROSITE" id="PS50097">
    <property type="entry name" value="BTB"/>
    <property type="match status" value="1"/>
</dbReference>
<dbReference type="Proteomes" id="UP000285883">
    <property type="component" value="Unassembled WGS sequence"/>
</dbReference>
<dbReference type="CDD" id="cd01763">
    <property type="entry name" value="Ubl_SUMO_like"/>
    <property type="match status" value="1"/>
</dbReference>
<dbReference type="STRING" id="325452.A0A3R7J9L7"/>
<dbReference type="Proteomes" id="UP000792063">
    <property type="component" value="Unassembled WGS sequence"/>
</dbReference>
<dbReference type="PANTHER" id="PTHR24413">
    <property type="entry name" value="SPECKLE-TYPE POZ PROTEIN"/>
    <property type="match status" value="1"/>
</dbReference>
<dbReference type="InterPro" id="IPR011333">
    <property type="entry name" value="SKP1/BTB/POZ_sf"/>
</dbReference>
<dbReference type="Gene3D" id="3.30.710.10">
    <property type="entry name" value="Potassium Channel Kv1.1, Chain A"/>
    <property type="match status" value="1"/>
</dbReference>
<name>A0A3R7J9L7_9STRA</name>
<dbReference type="Gene3D" id="1.25.40.420">
    <property type="match status" value="1"/>
</dbReference>